<proteinExistence type="inferred from homology"/>
<gene>
    <name evidence="2" type="ORF">L1049_025174</name>
</gene>
<dbReference type="InterPro" id="IPR003676">
    <property type="entry name" value="SAUR_fam"/>
</dbReference>
<evidence type="ECO:0008006" key="4">
    <source>
        <dbReference type="Google" id="ProtNLM"/>
    </source>
</evidence>
<dbReference type="PANTHER" id="PTHR31374:SF30">
    <property type="entry name" value="SAUR-LIKE AUXIN-RESPONSIVE FAMILY PROTEIN"/>
    <property type="match status" value="1"/>
</dbReference>
<dbReference type="GO" id="GO:0009733">
    <property type="term" value="P:response to auxin"/>
    <property type="evidence" value="ECO:0007669"/>
    <property type="project" value="InterPro"/>
</dbReference>
<dbReference type="Proteomes" id="UP001415857">
    <property type="component" value="Unassembled WGS sequence"/>
</dbReference>
<name>A0AAP0RWD8_LIQFO</name>
<organism evidence="2 3">
    <name type="scientific">Liquidambar formosana</name>
    <name type="common">Formosan gum</name>
    <dbReference type="NCBI Taxonomy" id="63359"/>
    <lineage>
        <taxon>Eukaryota</taxon>
        <taxon>Viridiplantae</taxon>
        <taxon>Streptophyta</taxon>
        <taxon>Embryophyta</taxon>
        <taxon>Tracheophyta</taxon>
        <taxon>Spermatophyta</taxon>
        <taxon>Magnoliopsida</taxon>
        <taxon>eudicotyledons</taxon>
        <taxon>Gunneridae</taxon>
        <taxon>Pentapetalae</taxon>
        <taxon>Saxifragales</taxon>
        <taxon>Altingiaceae</taxon>
        <taxon>Liquidambar</taxon>
    </lineage>
</organism>
<protein>
    <recommendedName>
        <fullName evidence="4">Small auxin up regulated protein</fullName>
    </recommendedName>
</protein>
<evidence type="ECO:0000256" key="1">
    <source>
        <dbReference type="ARBA" id="ARBA00006974"/>
    </source>
</evidence>
<sequence>MAKKACSPSACVRLSSDDSEEDRVRKGQIPVLVGKEEVMERLLIPTKLIKHPFIVALLEMSAHEFGYEQQGTLKIPYDAECFKRMIKMISKGK</sequence>
<comment type="caution">
    <text evidence="2">The sequence shown here is derived from an EMBL/GenBank/DDBJ whole genome shotgun (WGS) entry which is preliminary data.</text>
</comment>
<comment type="similarity">
    <text evidence="1">Belongs to the ARG7 family.</text>
</comment>
<evidence type="ECO:0000313" key="3">
    <source>
        <dbReference type="Proteomes" id="UP001415857"/>
    </source>
</evidence>
<accession>A0AAP0RWD8</accession>
<reference evidence="2 3" key="1">
    <citation type="journal article" date="2024" name="Plant J.">
        <title>Genome sequences and population genomics reveal climatic adaptation and genomic divergence between two closely related sweetgum species.</title>
        <authorList>
            <person name="Xu W.Q."/>
            <person name="Ren C.Q."/>
            <person name="Zhang X.Y."/>
            <person name="Comes H.P."/>
            <person name="Liu X.H."/>
            <person name="Li Y.G."/>
            <person name="Kettle C.J."/>
            <person name="Jalonen R."/>
            <person name="Gaisberger H."/>
            <person name="Ma Y.Z."/>
            <person name="Qiu Y.X."/>
        </authorList>
    </citation>
    <scope>NUCLEOTIDE SEQUENCE [LARGE SCALE GENOMIC DNA]</scope>
    <source>
        <strain evidence="2">Hangzhou</strain>
    </source>
</reference>
<evidence type="ECO:0000313" key="2">
    <source>
        <dbReference type="EMBL" id="KAK9285972.1"/>
    </source>
</evidence>
<dbReference type="EMBL" id="JBBPBK010000005">
    <property type="protein sequence ID" value="KAK9285972.1"/>
    <property type="molecule type" value="Genomic_DNA"/>
</dbReference>
<dbReference type="PANTHER" id="PTHR31374">
    <property type="entry name" value="AUXIN-INDUCED PROTEIN-LIKE-RELATED"/>
    <property type="match status" value="1"/>
</dbReference>
<keyword evidence="3" id="KW-1185">Reference proteome</keyword>
<dbReference type="Pfam" id="PF02519">
    <property type="entry name" value="Auxin_inducible"/>
    <property type="match status" value="1"/>
</dbReference>
<dbReference type="AlphaFoldDB" id="A0AAP0RWD8"/>